<dbReference type="AlphaFoldDB" id="A0A4P8YFH2"/>
<proteinExistence type="predicted"/>
<protein>
    <submittedName>
        <fullName evidence="1">Phage regulatory CII family protein</fullName>
    </submittedName>
</protein>
<dbReference type="KEGG" id="izh:FEM41_02045"/>
<organism evidence="1 2">
    <name type="scientific">Jejubacter calystegiae</name>
    <dbReference type="NCBI Taxonomy" id="2579935"/>
    <lineage>
        <taxon>Bacteria</taxon>
        <taxon>Pseudomonadati</taxon>
        <taxon>Pseudomonadota</taxon>
        <taxon>Gammaproteobacteria</taxon>
        <taxon>Enterobacterales</taxon>
        <taxon>Enterobacteriaceae</taxon>
        <taxon>Jejubacter</taxon>
    </lineage>
</organism>
<name>A0A4P8YFH2_9ENTR</name>
<dbReference type="GO" id="GO:0003677">
    <property type="term" value="F:DNA binding"/>
    <property type="evidence" value="ECO:0007669"/>
    <property type="project" value="InterPro"/>
</dbReference>
<dbReference type="Pfam" id="PF06892">
    <property type="entry name" value="Phage_CP76"/>
    <property type="match status" value="1"/>
</dbReference>
<evidence type="ECO:0000313" key="1">
    <source>
        <dbReference type="EMBL" id="QCT18506.1"/>
    </source>
</evidence>
<dbReference type="Proteomes" id="UP000302163">
    <property type="component" value="Chromosome"/>
</dbReference>
<evidence type="ECO:0000313" key="2">
    <source>
        <dbReference type="Proteomes" id="UP000302163"/>
    </source>
</evidence>
<reference evidence="1 2" key="1">
    <citation type="submission" date="2019-05" db="EMBL/GenBank/DDBJ databases">
        <title>Complete genome sequence of Izhakiella calystegiae KSNA2, an endophyte isolated from beach morning glory (Calystegia soldanella).</title>
        <authorList>
            <person name="Jiang L."/>
            <person name="Jeong J.C."/>
            <person name="Kim C.Y."/>
            <person name="Kim D.H."/>
            <person name="Kim S.W."/>
            <person name="Lee j."/>
        </authorList>
    </citation>
    <scope>NUCLEOTIDE SEQUENCE [LARGE SCALE GENOMIC DNA]</scope>
    <source>
        <strain evidence="1 2">KSNA2</strain>
    </source>
</reference>
<keyword evidence="2" id="KW-1185">Reference proteome</keyword>
<gene>
    <name evidence="1" type="ORF">FEM41_02045</name>
</gene>
<dbReference type="RefSeq" id="WP_138093951.1">
    <property type="nucleotide sequence ID" value="NZ_CP040428.1"/>
</dbReference>
<dbReference type="InterPro" id="IPR009679">
    <property type="entry name" value="Phage_186_CII-like"/>
</dbReference>
<dbReference type="EMBL" id="CP040428">
    <property type="protein sequence ID" value="QCT18506.1"/>
    <property type="molecule type" value="Genomic_DNA"/>
</dbReference>
<sequence length="168" mass="17936">MFDYLTSKHAHFDAACRAFAQGHNLEELARAVGMRPQVLRNKLNPDQPHQLNCMELLAITDATEDARLLDGLLAQINCLPSVPVNNATAENLQICALSATADVGAIAGEAVSPAHMTAARRTAIFDRANNAIRNLSLLLVAVESRFNSTPVMAAAFDAISSGQIPGLM</sequence>
<dbReference type="OrthoDB" id="6418490at2"/>
<accession>A0A4P8YFH2</accession>